<keyword evidence="7" id="KW-0548">Nucleotidyltransferase</keyword>
<evidence type="ECO:0000256" key="1">
    <source>
        <dbReference type="ARBA" id="ARBA00005166"/>
    </source>
</evidence>
<sequence>MDSVSAVVLAGGEGRRLRPLTHNRPKPLLPAATTPILEHVFDQLLEAGVSDITVVVGYGKHRVQSYFGPTYRGVPLTYVTQDQQLGSGHALLMAEPEIDGTTLVVNGDQLVESEIMCDVLDAHTDQAATLGLLSRPDTSEYGGVIVEDGAVTEIVENPEDDRDYRFNAGVYVFEPRIFEAIRSVTPRTGEQSLPAGIAGLLESDATVNGVVTDGLWVDATYPWDLLTVSFDLFESDLVEDDQCIASTATVHETAVVREPTVVAPDCEIGPGAIVGPYVCLGENVTVGSNAVVEHSVVDMDTRIGASATVVDCVTGVGVEIGNGTTIPGGPGDVRVEDRVFEDEQLGALLADHVHDQGGCTYVPGTIVGSDSSVSAGATVRGALPEGTEVRS</sequence>
<dbReference type="GO" id="GO:0019134">
    <property type="term" value="F:glucosamine-1-phosphate N-acetyltransferase activity"/>
    <property type="evidence" value="ECO:0007669"/>
    <property type="project" value="UniProtKB-EC"/>
</dbReference>
<evidence type="ECO:0000256" key="11">
    <source>
        <dbReference type="ARBA" id="ARBA00048493"/>
    </source>
</evidence>
<comment type="pathway">
    <text evidence="2">Nucleotide-sugar biosynthesis; UDP-N-acetyl-alpha-D-glucosamine biosynthesis; UDP-N-acetyl-alpha-D-glucosamine from N-acetyl-alpha-D-glucosamine 1-phosphate: step 1/1.</text>
</comment>
<dbReference type="EC" id="2.3.1.157" evidence="3"/>
<proteinExistence type="predicted"/>
<dbReference type="InterPro" id="IPR050065">
    <property type="entry name" value="GlmU-like"/>
</dbReference>
<dbReference type="Gene3D" id="2.160.10.10">
    <property type="entry name" value="Hexapeptide repeat proteins"/>
    <property type="match status" value="1"/>
</dbReference>
<dbReference type="Pfam" id="PF00483">
    <property type="entry name" value="NTP_transferase"/>
    <property type="match status" value="1"/>
</dbReference>
<reference evidence="14 15" key="1">
    <citation type="submission" date="2019-08" db="EMBL/GenBank/DDBJ databases">
        <title>Archaea genome.</title>
        <authorList>
            <person name="Kajale S."/>
            <person name="Shouche Y."/>
            <person name="Deshpande N."/>
            <person name="Sharma A."/>
        </authorList>
    </citation>
    <scope>NUCLEOTIDE SEQUENCE [LARGE SCALE GENOMIC DNA]</scope>
    <source>
        <strain evidence="14 15">ESP3B_9</strain>
    </source>
</reference>
<comment type="caution">
    <text evidence="14">The sequence shown here is derived from an EMBL/GenBank/DDBJ whole genome shotgun (WGS) entry which is preliminary data.</text>
</comment>
<comment type="catalytic activity">
    <reaction evidence="11">
        <text>N-acetyl-alpha-D-glucosamine 1-phosphate + UTP + H(+) = UDP-N-acetyl-alpha-D-glucosamine + diphosphate</text>
        <dbReference type="Rhea" id="RHEA:13509"/>
        <dbReference type="ChEBI" id="CHEBI:15378"/>
        <dbReference type="ChEBI" id="CHEBI:33019"/>
        <dbReference type="ChEBI" id="CHEBI:46398"/>
        <dbReference type="ChEBI" id="CHEBI:57705"/>
        <dbReference type="ChEBI" id="CHEBI:57776"/>
        <dbReference type="EC" id="2.7.7.23"/>
    </reaction>
</comment>
<evidence type="ECO:0000313" key="15">
    <source>
        <dbReference type="Proteomes" id="UP000324104"/>
    </source>
</evidence>
<evidence type="ECO:0000256" key="6">
    <source>
        <dbReference type="ARBA" id="ARBA00022679"/>
    </source>
</evidence>
<dbReference type="InterPro" id="IPR029044">
    <property type="entry name" value="Nucleotide-diphossugar_trans"/>
</dbReference>
<accession>A0A5D5AFG0</accession>
<evidence type="ECO:0000256" key="10">
    <source>
        <dbReference type="ARBA" id="ARBA00048247"/>
    </source>
</evidence>
<feature type="domain" description="Nucleotidyl transferase" evidence="12">
    <location>
        <begin position="6"/>
        <end position="227"/>
    </location>
</feature>
<evidence type="ECO:0000256" key="2">
    <source>
        <dbReference type="ARBA" id="ARBA00005208"/>
    </source>
</evidence>
<comment type="catalytic activity">
    <reaction evidence="10">
        <text>alpha-D-glucosamine 1-phosphate + acetyl-CoA = N-acetyl-alpha-D-glucosamine 1-phosphate + CoA + H(+)</text>
        <dbReference type="Rhea" id="RHEA:13725"/>
        <dbReference type="ChEBI" id="CHEBI:15378"/>
        <dbReference type="ChEBI" id="CHEBI:57287"/>
        <dbReference type="ChEBI" id="CHEBI:57288"/>
        <dbReference type="ChEBI" id="CHEBI:57776"/>
        <dbReference type="ChEBI" id="CHEBI:58516"/>
        <dbReference type="EC" id="2.3.1.157"/>
    </reaction>
</comment>
<dbReference type="EMBL" id="VTAW01000040">
    <property type="protein sequence ID" value="TYT60496.1"/>
    <property type="molecule type" value="Genomic_DNA"/>
</dbReference>
<dbReference type="SUPFAM" id="SSF51161">
    <property type="entry name" value="Trimeric LpxA-like enzymes"/>
    <property type="match status" value="1"/>
</dbReference>
<evidence type="ECO:0000256" key="8">
    <source>
        <dbReference type="ARBA" id="ARBA00023268"/>
    </source>
</evidence>
<dbReference type="AlphaFoldDB" id="A0A5D5AFG0"/>
<evidence type="ECO:0000259" key="12">
    <source>
        <dbReference type="Pfam" id="PF00483"/>
    </source>
</evidence>
<evidence type="ECO:0000256" key="4">
    <source>
        <dbReference type="ARBA" id="ARBA00012457"/>
    </source>
</evidence>
<dbReference type="Pfam" id="PF25087">
    <property type="entry name" value="GMPPB_C"/>
    <property type="match status" value="1"/>
</dbReference>
<protein>
    <recommendedName>
        <fullName evidence="5">Bifunctional protein GlmU</fullName>
        <ecNumber evidence="3">2.3.1.157</ecNumber>
        <ecNumber evidence="4">2.7.7.23</ecNumber>
    </recommendedName>
</protein>
<dbReference type="RefSeq" id="WP_149082999.1">
    <property type="nucleotide sequence ID" value="NZ_VTAW01000040.1"/>
</dbReference>
<dbReference type="GO" id="GO:0003977">
    <property type="term" value="F:UDP-N-acetylglucosamine diphosphorylase activity"/>
    <property type="evidence" value="ECO:0007669"/>
    <property type="project" value="UniProtKB-EC"/>
</dbReference>
<keyword evidence="15" id="KW-1185">Reference proteome</keyword>
<dbReference type="Proteomes" id="UP000324104">
    <property type="component" value="Unassembled WGS sequence"/>
</dbReference>
<dbReference type="InterPro" id="IPR005835">
    <property type="entry name" value="NTP_transferase_dom"/>
</dbReference>
<gene>
    <name evidence="14" type="ORF">FYC77_18605</name>
</gene>
<dbReference type="EC" id="2.7.7.23" evidence="4"/>
<name>A0A5D5AFG0_9EURY</name>
<dbReference type="InterPro" id="IPR056729">
    <property type="entry name" value="GMPPB_C"/>
</dbReference>
<dbReference type="CDD" id="cd04181">
    <property type="entry name" value="NTP_transferase"/>
    <property type="match status" value="1"/>
</dbReference>
<keyword evidence="9" id="KW-0012">Acyltransferase</keyword>
<dbReference type="PROSITE" id="PS00101">
    <property type="entry name" value="HEXAPEP_TRANSFERASES"/>
    <property type="match status" value="1"/>
</dbReference>
<dbReference type="InterPro" id="IPR011004">
    <property type="entry name" value="Trimer_LpxA-like_sf"/>
</dbReference>
<evidence type="ECO:0000259" key="13">
    <source>
        <dbReference type="Pfam" id="PF25087"/>
    </source>
</evidence>
<dbReference type="PANTHER" id="PTHR43584">
    <property type="entry name" value="NUCLEOTIDYL TRANSFERASE"/>
    <property type="match status" value="1"/>
</dbReference>
<evidence type="ECO:0000313" key="14">
    <source>
        <dbReference type="EMBL" id="TYT60496.1"/>
    </source>
</evidence>
<dbReference type="PANTHER" id="PTHR43584:SF8">
    <property type="entry name" value="N-ACETYLMURAMATE ALPHA-1-PHOSPHATE URIDYLYLTRANSFERASE"/>
    <property type="match status" value="1"/>
</dbReference>
<dbReference type="SUPFAM" id="SSF53448">
    <property type="entry name" value="Nucleotide-diphospho-sugar transferases"/>
    <property type="match status" value="1"/>
</dbReference>
<organism evidence="14 15">
    <name type="scientific">Natrialba swarupiae</name>
    <dbReference type="NCBI Taxonomy" id="2448032"/>
    <lineage>
        <taxon>Archaea</taxon>
        <taxon>Methanobacteriati</taxon>
        <taxon>Methanobacteriota</taxon>
        <taxon>Stenosarchaea group</taxon>
        <taxon>Halobacteria</taxon>
        <taxon>Halobacteriales</taxon>
        <taxon>Natrialbaceae</taxon>
        <taxon>Natrialba</taxon>
    </lineage>
</organism>
<evidence type="ECO:0000256" key="7">
    <source>
        <dbReference type="ARBA" id="ARBA00022695"/>
    </source>
</evidence>
<evidence type="ECO:0000256" key="5">
    <source>
        <dbReference type="ARBA" id="ARBA00013414"/>
    </source>
</evidence>
<dbReference type="InterPro" id="IPR018357">
    <property type="entry name" value="Hexapep_transf_CS"/>
</dbReference>
<evidence type="ECO:0000256" key="9">
    <source>
        <dbReference type="ARBA" id="ARBA00023315"/>
    </source>
</evidence>
<keyword evidence="6 14" id="KW-0808">Transferase</keyword>
<keyword evidence="8" id="KW-0511">Multifunctional enzyme</keyword>
<evidence type="ECO:0000256" key="3">
    <source>
        <dbReference type="ARBA" id="ARBA00012225"/>
    </source>
</evidence>
<feature type="domain" description="Mannose-1-phosphate guanyltransferase C-terminal" evidence="13">
    <location>
        <begin position="257"/>
        <end position="381"/>
    </location>
</feature>
<comment type="pathway">
    <text evidence="1">Nucleotide-sugar biosynthesis; UDP-N-acetyl-alpha-D-glucosamine biosynthesis; N-acetyl-alpha-D-glucosamine 1-phosphate from alpha-D-glucosamine 6-phosphate (route II): step 2/2.</text>
</comment>
<dbReference type="Gene3D" id="3.90.550.10">
    <property type="entry name" value="Spore Coat Polysaccharide Biosynthesis Protein SpsA, Chain A"/>
    <property type="match status" value="1"/>
</dbReference>